<name>A0ABR2BID7_9ROSI</name>
<dbReference type="Proteomes" id="UP001472677">
    <property type="component" value="Unassembled WGS sequence"/>
</dbReference>
<proteinExistence type="predicted"/>
<evidence type="ECO:0000313" key="2">
    <source>
        <dbReference type="EMBL" id="KAK8506768.1"/>
    </source>
</evidence>
<dbReference type="EMBL" id="JBBPBM010000114">
    <property type="protein sequence ID" value="KAK8506768.1"/>
    <property type="molecule type" value="Genomic_DNA"/>
</dbReference>
<evidence type="ECO:0000313" key="3">
    <source>
        <dbReference type="Proteomes" id="UP001472677"/>
    </source>
</evidence>
<protein>
    <submittedName>
        <fullName evidence="2">Uncharacterized protein</fullName>
    </submittedName>
</protein>
<comment type="caution">
    <text evidence="2">The sequence shown here is derived from an EMBL/GenBank/DDBJ whole genome shotgun (WGS) entry which is preliminary data.</text>
</comment>
<feature type="region of interest" description="Disordered" evidence="1">
    <location>
        <begin position="126"/>
        <end position="145"/>
    </location>
</feature>
<accession>A0ABR2BID7</accession>
<keyword evidence="3" id="KW-1185">Reference proteome</keyword>
<organism evidence="2 3">
    <name type="scientific">Hibiscus sabdariffa</name>
    <name type="common">roselle</name>
    <dbReference type="NCBI Taxonomy" id="183260"/>
    <lineage>
        <taxon>Eukaryota</taxon>
        <taxon>Viridiplantae</taxon>
        <taxon>Streptophyta</taxon>
        <taxon>Embryophyta</taxon>
        <taxon>Tracheophyta</taxon>
        <taxon>Spermatophyta</taxon>
        <taxon>Magnoliopsida</taxon>
        <taxon>eudicotyledons</taxon>
        <taxon>Gunneridae</taxon>
        <taxon>Pentapetalae</taxon>
        <taxon>rosids</taxon>
        <taxon>malvids</taxon>
        <taxon>Malvales</taxon>
        <taxon>Malvaceae</taxon>
        <taxon>Malvoideae</taxon>
        <taxon>Hibiscus</taxon>
    </lineage>
</organism>
<evidence type="ECO:0000256" key="1">
    <source>
        <dbReference type="SAM" id="MobiDB-lite"/>
    </source>
</evidence>
<gene>
    <name evidence="2" type="ORF">V6N12_002212</name>
</gene>
<sequence>MLVLIAMDQDQTQLEIQTQLNNKGTIHANQSESNDNDLYGPWMTVDMRCRRNSASRFNGGGLVKDSRNKVEVSSRFASLVTEDAIDDREGFSAGDFSLASTVPEPIRIGPLSPVVVTTHPKITKNDVYRNLNPEKKSKEASHNPE</sequence>
<reference evidence="2 3" key="1">
    <citation type="journal article" date="2024" name="G3 (Bethesda)">
        <title>Genome assembly of Hibiscus sabdariffa L. provides insights into metabolisms of medicinal natural products.</title>
        <authorList>
            <person name="Kim T."/>
        </authorList>
    </citation>
    <scope>NUCLEOTIDE SEQUENCE [LARGE SCALE GENOMIC DNA]</scope>
    <source>
        <strain evidence="2">TK-2024</strain>
        <tissue evidence="2">Old leaves</tissue>
    </source>
</reference>